<proteinExistence type="predicted"/>
<dbReference type="Proteomes" id="UP000756921">
    <property type="component" value="Unassembled WGS sequence"/>
</dbReference>
<dbReference type="PANTHER" id="PTHR37540:SF9">
    <property type="entry name" value="ZN(2)-C6 FUNGAL-TYPE DOMAIN-CONTAINING PROTEIN"/>
    <property type="match status" value="1"/>
</dbReference>
<organism evidence="1 2">
    <name type="scientific">Paraphaeosphaeria minitans</name>
    <dbReference type="NCBI Taxonomy" id="565426"/>
    <lineage>
        <taxon>Eukaryota</taxon>
        <taxon>Fungi</taxon>
        <taxon>Dikarya</taxon>
        <taxon>Ascomycota</taxon>
        <taxon>Pezizomycotina</taxon>
        <taxon>Dothideomycetes</taxon>
        <taxon>Pleosporomycetidae</taxon>
        <taxon>Pleosporales</taxon>
        <taxon>Massarineae</taxon>
        <taxon>Didymosphaeriaceae</taxon>
        <taxon>Paraphaeosphaeria</taxon>
    </lineage>
</organism>
<dbReference type="OrthoDB" id="4158087at2759"/>
<reference evidence="1" key="1">
    <citation type="journal article" date="2020" name="Mol. Plant Microbe Interact.">
        <title>Genome Sequence of the Biocontrol Agent Coniothyrium minitans strain Conio (IMI 134523).</title>
        <authorList>
            <person name="Patel D."/>
            <person name="Shittu T.A."/>
            <person name="Baroncelli R."/>
            <person name="Muthumeenakshi S."/>
            <person name="Osborne T.H."/>
            <person name="Janganan T.K."/>
            <person name="Sreenivasaprasad S."/>
        </authorList>
    </citation>
    <scope>NUCLEOTIDE SEQUENCE</scope>
    <source>
        <strain evidence="1">Conio</strain>
    </source>
</reference>
<accession>A0A9P6GPJ2</accession>
<dbReference type="PANTHER" id="PTHR37540">
    <property type="entry name" value="TRANSCRIPTION FACTOR (ACR-2), PUTATIVE-RELATED-RELATED"/>
    <property type="match status" value="1"/>
</dbReference>
<keyword evidence="2" id="KW-1185">Reference proteome</keyword>
<dbReference type="AlphaFoldDB" id="A0A9P6GPJ2"/>
<evidence type="ECO:0000313" key="1">
    <source>
        <dbReference type="EMBL" id="KAF9739497.1"/>
    </source>
</evidence>
<evidence type="ECO:0000313" key="2">
    <source>
        <dbReference type="Proteomes" id="UP000756921"/>
    </source>
</evidence>
<comment type="caution">
    <text evidence="1">The sequence shown here is derived from an EMBL/GenBank/DDBJ whole genome shotgun (WGS) entry which is preliminary data.</text>
</comment>
<name>A0A9P6GPJ2_9PLEO</name>
<gene>
    <name evidence="1" type="ORF">PMIN01_02131</name>
</gene>
<dbReference type="EMBL" id="WJXW01000002">
    <property type="protein sequence ID" value="KAF9739497.1"/>
    <property type="molecule type" value="Genomic_DNA"/>
</dbReference>
<sequence length="143" mass="16212">MKLFIEVVDAADQGSAFLFIAHKLYPIALGISMEKSEYTWMSILISDKAAFYCNLALMQACNEFFLGHGEKSLAAIYHLSNSLKYDRERLESEEALSDSTMGIVMSLITQEQCRQQHKAARIHMDGNQTDMVQCGGVFYKQKR</sequence>
<protein>
    <submittedName>
        <fullName evidence="1">Uncharacterized protein</fullName>
    </submittedName>
</protein>